<dbReference type="InterPro" id="IPR000685">
    <property type="entry name" value="RuBisCO_lsu_C"/>
</dbReference>
<dbReference type="SFLD" id="SFLDF00158">
    <property type="entry name" value="5-methylthio-D-ribulose_1-phos"/>
    <property type="match status" value="1"/>
</dbReference>
<dbReference type="Proteomes" id="UP000007880">
    <property type="component" value="Chromosome"/>
</dbReference>
<dbReference type="GO" id="GO:0015977">
    <property type="term" value="P:carbon fixation"/>
    <property type="evidence" value="ECO:0007669"/>
    <property type="project" value="InterPro"/>
</dbReference>
<dbReference type="HOGENOM" id="CLU_031450_3_1_0"/>
<dbReference type="SFLD" id="SFLDG00301">
    <property type="entry name" value="RuBisCO-like_proteins"/>
    <property type="match status" value="1"/>
</dbReference>
<dbReference type="CDD" id="cd08210">
    <property type="entry name" value="RLP_RrRLP"/>
    <property type="match status" value="1"/>
</dbReference>
<accession>I0I653</accession>
<dbReference type="PANTHER" id="PTHR42704:SF17">
    <property type="entry name" value="RIBULOSE BISPHOSPHATE CARBOXYLASE LARGE CHAIN"/>
    <property type="match status" value="1"/>
</dbReference>
<keyword evidence="3" id="KW-1185">Reference proteome</keyword>
<dbReference type="eggNOG" id="COG1850">
    <property type="taxonomic scope" value="Bacteria"/>
</dbReference>
<dbReference type="GO" id="GO:0000287">
    <property type="term" value="F:magnesium ion binding"/>
    <property type="evidence" value="ECO:0007669"/>
    <property type="project" value="InterPro"/>
</dbReference>
<dbReference type="Gene3D" id="3.30.70.150">
    <property type="entry name" value="RuBisCO large subunit, N-terminal domain"/>
    <property type="match status" value="1"/>
</dbReference>
<feature type="domain" description="Ribulose bisphosphate carboxylase large subunit C-terminal" evidence="1">
    <location>
        <begin position="116"/>
        <end position="342"/>
    </location>
</feature>
<dbReference type="OrthoDB" id="9770811at2"/>
<dbReference type="Pfam" id="PF00016">
    <property type="entry name" value="RuBisCO_large"/>
    <property type="match status" value="1"/>
</dbReference>
<evidence type="ECO:0000313" key="2">
    <source>
        <dbReference type="EMBL" id="BAM00741.1"/>
    </source>
</evidence>
<dbReference type="STRING" id="926550.CLDAP_27010"/>
<organism evidence="2 3">
    <name type="scientific">Caldilinea aerophila (strain DSM 14535 / JCM 11387 / NBRC 104270 / STL-6-O1)</name>
    <dbReference type="NCBI Taxonomy" id="926550"/>
    <lineage>
        <taxon>Bacteria</taxon>
        <taxon>Bacillati</taxon>
        <taxon>Chloroflexota</taxon>
        <taxon>Caldilineae</taxon>
        <taxon>Caldilineales</taxon>
        <taxon>Caldilineaceae</taxon>
        <taxon>Caldilinea</taxon>
    </lineage>
</organism>
<dbReference type="GO" id="GO:0016984">
    <property type="term" value="F:ribulose-bisphosphate carboxylase activity"/>
    <property type="evidence" value="ECO:0007669"/>
    <property type="project" value="InterPro"/>
</dbReference>
<proteinExistence type="predicted"/>
<sequence length="367" mass="39764">MQDAFSVIYHVRSTPKEIAGRAEAIALEQSVELPRAAVRDPHIAENILARVESIAPLGDDQFEVVIRLARATTGDEPAQWLNMLFGNTSLQEDVLLADVAMPEEMLAAFVGPRFGVEGLRKLVGAEERPLTCTALKPQGLSSAQLADLCGLFARAGIDLIKDDHGLANQRFSPFAERVARCQVAVEQANAETGRRCCYVPNLIGSPRQIAEQVRLCRELGVQVVMIEPMLVGMALMYELAASDLGMAILAHPAFGGALRIAPALLFGKIFRLFGADAVIYPNYGGRFSYSPQTCKALAENLLHPWGGVKPAFPVPAGGMQVDRVQEMLDFYGKDVILLIGGSLYMAGDALLERSRTFVENVQKGGAR</sequence>
<dbReference type="RefSeq" id="WP_014433970.1">
    <property type="nucleotide sequence ID" value="NC_017079.1"/>
</dbReference>
<dbReference type="SUPFAM" id="SSF54966">
    <property type="entry name" value="RuBisCO, large subunit, small (N-terminal) domain"/>
    <property type="match status" value="1"/>
</dbReference>
<evidence type="ECO:0000313" key="3">
    <source>
        <dbReference type="Proteomes" id="UP000007880"/>
    </source>
</evidence>
<name>I0I653_CALAS</name>
<gene>
    <name evidence="2" type="primary">mtnW</name>
    <name evidence="2" type="ordered locus">CLDAP_27010</name>
</gene>
<dbReference type="SUPFAM" id="SSF51649">
    <property type="entry name" value="RuBisCo, C-terminal domain"/>
    <property type="match status" value="1"/>
</dbReference>
<dbReference type="InterPro" id="IPR036376">
    <property type="entry name" value="RuBisCO_lsu_C_sf"/>
</dbReference>
<dbReference type="Gene3D" id="3.20.20.110">
    <property type="entry name" value="Ribulose bisphosphate carboxylase, large subunit, C-terminal domain"/>
    <property type="match status" value="1"/>
</dbReference>
<dbReference type="PANTHER" id="PTHR42704">
    <property type="entry name" value="RIBULOSE BISPHOSPHATE CARBOXYLASE"/>
    <property type="match status" value="1"/>
</dbReference>
<reference evidence="2 3" key="1">
    <citation type="submission" date="2012-02" db="EMBL/GenBank/DDBJ databases">
        <title>Complete genome sequence of Caldilinea aerophila DSM 14535 (= NBRC 102666).</title>
        <authorList>
            <person name="Oguchi A."/>
            <person name="Hosoyama A."/>
            <person name="Sekine M."/>
            <person name="Fukai R."/>
            <person name="Kato Y."/>
            <person name="Nakamura S."/>
            <person name="Hanada S."/>
            <person name="Yamazaki S."/>
            <person name="Fujita N."/>
        </authorList>
    </citation>
    <scope>NUCLEOTIDE SEQUENCE [LARGE SCALE GENOMIC DNA]</scope>
    <source>
        <strain evidence="3">DSM 14535 / JCM 11387 / NBRC 104270 / STL-6-O1</strain>
    </source>
</reference>
<dbReference type="EMBL" id="AP012337">
    <property type="protein sequence ID" value="BAM00741.1"/>
    <property type="molecule type" value="Genomic_DNA"/>
</dbReference>
<protein>
    <submittedName>
        <fullName evidence="2">2,3-diketo-5-methylthiopentyl-1-phosphate enolase</fullName>
    </submittedName>
</protein>
<dbReference type="InterPro" id="IPR033966">
    <property type="entry name" value="RuBisCO"/>
</dbReference>
<evidence type="ECO:0000259" key="1">
    <source>
        <dbReference type="Pfam" id="PF00016"/>
    </source>
</evidence>
<dbReference type="AlphaFoldDB" id="I0I653"/>
<dbReference type="InterPro" id="IPR036422">
    <property type="entry name" value="RuBisCO_lsu_N_sf"/>
</dbReference>
<dbReference type="SFLD" id="SFLDS00014">
    <property type="entry name" value="RuBisCO"/>
    <property type="match status" value="1"/>
</dbReference>
<dbReference type="KEGG" id="cap:CLDAP_27010"/>
<dbReference type="PATRIC" id="fig|926550.5.peg.2936"/>